<proteinExistence type="predicted"/>
<organism evidence="1 2">
    <name type="scientific">Geomonas anaerohicana</name>
    <dbReference type="NCBI Taxonomy" id="2798583"/>
    <lineage>
        <taxon>Bacteria</taxon>
        <taxon>Pseudomonadati</taxon>
        <taxon>Thermodesulfobacteriota</taxon>
        <taxon>Desulfuromonadia</taxon>
        <taxon>Geobacterales</taxon>
        <taxon>Geobacteraceae</taxon>
        <taxon>Geomonas</taxon>
    </lineage>
</organism>
<dbReference type="RefSeq" id="WP_199388397.1">
    <property type="nucleotide sequence ID" value="NZ_JAEMHL010000003.1"/>
</dbReference>
<reference evidence="1 2" key="1">
    <citation type="submission" date="2020-12" db="EMBL/GenBank/DDBJ databases">
        <title>Geomonas sp. Red421, isolated from paddy soil.</title>
        <authorList>
            <person name="Xu Z."/>
            <person name="Zhang Z."/>
            <person name="Masuda Y."/>
            <person name="Itoh H."/>
            <person name="Senoo K."/>
        </authorList>
    </citation>
    <scope>NUCLEOTIDE SEQUENCE [LARGE SCALE GENOMIC DNA]</scope>
    <source>
        <strain evidence="1 2">Red421</strain>
    </source>
</reference>
<dbReference type="Proteomes" id="UP000614714">
    <property type="component" value="Unassembled WGS sequence"/>
</dbReference>
<evidence type="ECO:0000313" key="1">
    <source>
        <dbReference type="EMBL" id="MBJ6749852.1"/>
    </source>
</evidence>
<keyword evidence="2" id="KW-1185">Reference proteome</keyword>
<accession>A0ABS0YD52</accession>
<sequence>MRLATANALEQSNLLREADNMGRNRKGGAKDEEVIRANGDLLTLLSNDPSILEKIYSLLPNLEKIQATHNQHLSIYHEFLDGARDKEGVLETARNESIFQMSLLRGMANLVGKHDPDEKRRQNAPSPPFPW</sequence>
<dbReference type="EMBL" id="JAEMHL010000003">
    <property type="protein sequence ID" value="MBJ6749852.1"/>
    <property type="molecule type" value="Genomic_DNA"/>
</dbReference>
<name>A0ABS0YD52_9BACT</name>
<evidence type="ECO:0000313" key="2">
    <source>
        <dbReference type="Proteomes" id="UP000614714"/>
    </source>
</evidence>
<protein>
    <submittedName>
        <fullName evidence="1">Uncharacterized protein</fullName>
    </submittedName>
</protein>
<gene>
    <name evidence="1" type="ORF">JFN91_06470</name>
</gene>
<comment type="caution">
    <text evidence="1">The sequence shown here is derived from an EMBL/GenBank/DDBJ whole genome shotgun (WGS) entry which is preliminary data.</text>
</comment>